<organism evidence="1 2">
    <name type="scientific">Shewanella violacea (strain JCM 10179 / CIP 106290 / LMG 19151 / DSS12)</name>
    <dbReference type="NCBI Taxonomy" id="637905"/>
    <lineage>
        <taxon>Bacteria</taxon>
        <taxon>Pseudomonadati</taxon>
        <taxon>Pseudomonadota</taxon>
        <taxon>Gammaproteobacteria</taxon>
        <taxon>Alteromonadales</taxon>
        <taxon>Shewanellaceae</taxon>
        <taxon>Shewanella</taxon>
    </lineage>
</organism>
<dbReference type="AlphaFoldDB" id="D4ZD42"/>
<protein>
    <submittedName>
        <fullName evidence="1">Uncharacterized protein</fullName>
    </submittedName>
</protein>
<accession>D4ZD42</accession>
<evidence type="ECO:0000313" key="2">
    <source>
        <dbReference type="Proteomes" id="UP000002350"/>
    </source>
</evidence>
<dbReference type="Proteomes" id="UP000002350">
    <property type="component" value="Chromosome"/>
</dbReference>
<dbReference type="HOGENOM" id="CLU_3376006_0_0_6"/>
<dbReference type="EMBL" id="AP011177">
    <property type="protein sequence ID" value="BAJ03937.1"/>
    <property type="molecule type" value="Genomic_DNA"/>
</dbReference>
<gene>
    <name evidence="1" type="ordered locus">SVI_3966</name>
</gene>
<evidence type="ECO:0000313" key="1">
    <source>
        <dbReference type="EMBL" id="BAJ03937.1"/>
    </source>
</evidence>
<name>D4ZD42_SHEVD</name>
<sequence>MLTGFYFEVAVLHAAQSPKPIYPVALYPFLQRQY</sequence>
<keyword evidence="2" id="KW-1185">Reference proteome</keyword>
<reference evidence="2" key="1">
    <citation type="journal article" date="2010" name="Mol. Biosyst.">
        <title>Complete genome sequence and comparative analysis of Shewanella violacea, a psychrophilic and piezophilic bacterium from deep sea floor sediments.</title>
        <authorList>
            <person name="Aono E."/>
            <person name="Baba T."/>
            <person name="Ara T."/>
            <person name="Nishi T."/>
            <person name="Nakamichi T."/>
            <person name="Inamoto E."/>
            <person name="Toyonaga H."/>
            <person name="Hasegawa M."/>
            <person name="Takai Y."/>
            <person name="Okumura Y."/>
            <person name="Baba M."/>
            <person name="Tomita M."/>
            <person name="Kato C."/>
            <person name="Oshima T."/>
            <person name="Nakasone K."/>
            <person name="Mori H."/>
        </authorList>
    </citation>
    <scope>NUCLEOTIDE SEQUENCE [LARGE SCALE GENOMIC DNA]</scope>
    <source>
        <strain evidence="2">JCM 10179 / CIP 106290 / LMG 19151 / DSS12</strain>
    </source>
</reference>
<proteinExistence type="predicted"/>
<dbReference type="KEGG" id="svo:SVI_3966"/>